<reference evidence="1" key="1">
    <citation type="submission" date="2020-08" db="EMBL/GenBank/DDBJ databases">
        <title>Genome public.</title>
        <authorList>
            <person name="Liu C."/>
            <person name="Sun Q."/>
        </authorList>
    </citation>
    <scope>NUCLEOTIDE SEQUENCE</scope>
    <source>
        <strain evidence="1">NSJ-28</strain>
    </source>
</reference>
<dbReference type="GO" id="GO:0000287">
    <property type="term" value="F:magnesium ion binding"/>
    <property type="evidence" value="ECO:0007669"/>
    <property type="project" value="TreeGrafter"/>
</dbReference>
<dbReference type="RefSeq" id="WP_186949468.1">
    <property type="nucleotide sequence ID" value="NZ_JACOPL010000001.1"/>
</dbReference>
<dbReference type="SUPFAM" id="SSF56784">
    <property type="entry name" value="HAD-like"/>
    <property type="match status" value="1"/>
</dbReference>
<evidence type="ECO:0000313" key="2">
    <source>
        <dbReference type="Proteomes" id="UP000606499"/>
    </source>
</evidence>
<dbReference type="InterPro" id="IPR036412">
    <property type="entry name" value="HAD-like_sf"/>
</dbReference>
<dbReference type="InterPro" id="IPR023214">
    <property type="entry name" value="HAD_sf"/>
</dbReference>
<dbReference type="Gene3D" id="3.40.50.1000">
    <property type="entry name" value="HAD superfamily/HAD-like"/>
    <property type="match status" value="1"/>
</dbReference>
<dbReference type="AlphaFoldDB" id="A0A923LUI7"/>
<dbReference type="PANTHER" id="PTHR10000:SF8">
    <property type="entry name" value="HAD SUPERFAMILY HYDROLASE-LIKE, TYPE 3"/>
    <property type="match status" value="1"/>
</dbReference>
<accession>A0A923LUI7</accession>
<proteinExistence type="predicted"/>
<evidence type="ECO:0000313" key="1">
    <source>
        <dbReference type="EMBL" id="MBC5724222.1"/>
    </source>
</evidence>
<name>A0A923LUI7_9FIRM</name>
<dbReference type="GO" id="GO:0005829">
    <property type="term" value="C:cytosol"/>
    <property type="evidence" value="ECO:0007669"/>
    <property type="project" value="TreeGrafter"/>
</dbReference>
<dbReference type="GO" id="GO:0016791">
    <property type="term" value="F:phosphatase activity"/>
    <property type="evidence" value="ECO:0007669"/>
    <property type="project" value="TreeGrafter"/>
</dbReference>
<sequence>MHAVLFASDFDGTLSHGQEIDAQTLAAVSRFRQKGGRFGVCSGRDPGTLKDELSQHGLACDFLILMNGARIEAGADCLQEKLLSGWEKALPLLRARCLFFTMLSREEAYMFRSGKVRTAEVSAGEQAYIDAIGRMYAMRRCAEELAAVYQISCRTQDGRAAVTLADELHRFGLSAWPNCEYVDVVPKGVGKAPAVAAVAAHFGVASGRVYTAGDGRNDMEMLSRFRGFAMSRAEECVRRAASWTVKTVGEALEQVCGEAFA</sequence>
<dbReference type="Proteomes" id="UP000606499">
    <property type="component" value="Unassembled WGS sequence"/>
</dbReference>
<organism evidence="1 2">
    <name type="scientific">Agathobaculum faecis</name>
    <dbReference type="NCBI Taxonomy" id="2763013"/>
    <lineage>
        <taxon>Bacteria</taxon>
        <taxon>Bacillati</taxon>
        <taxon>Bacillota</taxon>
        <taxon>Clostridia</taxon>
        <taxon>Eubacteriales</taxon>
        <taxon>Butyricicoccaceae</taxon>
        <taxon>Agathobaculum</taxon>
    </lineage>
</organism>
<comment type="caution">
    <text evidence="1">The sequence shown here is derived from an EMBL/GenBank/DDBJ whole genome shotgun (WGS) entry which is preliminary data.</text>
</comment>
<dbReference type="PANTHER" id="PTHR10000">
    <property type="entry name" value="PHOSPHOSERINE PHOSPHATASE"/>
    <property type="match status" value="1"/>
</dbReference>
<keyword evidence="2" id="KW-1185">Reference proteome</keyword>
<protein>
    <submittedName>
        <fullName evidence="1">HAD family phosphatase</fullName>
    </submittedName>
</protein>
<dbReference type="EMBL" id="JACOPL010000001">
    <property type="protein sequence ID" value="MBC5724222.1"/>
    <property type="molecule type" value="Genomic_DNA"/>
</dbReference>
<dbReference type="Gene3D" id="3.30.1240.10">
    <property type="match status" value="1"/>
</dbReference>
<gene>
    <name evidence="1" type="ORF">H8S45_01900</name>
</gene>
<dbReference type="Pfam" id="PF08282">
    <property type="entry name" value="Hydrolase_3"/>
    <property type="match status" value="1"/>
</dbReference>